<dbReference type="FunFam" id="3.30.2020.30:FF:000002">
    <property type="entry name" value="Putative gamma-butyrobetaine dioxygenase"/>
    <property type="match status" value="1"/>
</dbReference>
<dbReference type="Gene3D" id="3.60.130.10">
    <property type="entry name" value="Clavaminate synthase-like"/>
    <property type="match status" value="1"/>
</dbReference>
<dbReference type="PANTHER" id="PTHR10696:SF25">
    <property type="entry name" value="OXIDOREDUCTASE AIM17-RELATED"/>
    <property type="match status" value="1"/>
</dbReference>
<dbReference type="OrthoDB" id="979809at2"/>
<dbReference type="Pfam" id="PF02668">
    <property type="entry name" value="TauD"/>
    <property type="match status" value="1"/>
</dbReference>
<evidence type="ECO:0000256" key="7">
    <source>
        <dbReference type="ARBA" id="ARBA00023004"/>
    </source>
</evidence>
<evidence type="ECO:0000256" key="4">
    <source>
        <dbReference type="ARBA" id="ARBA00022723"/>
    </source>
</evidence>
<dbReference type="Pfam" id="PF06155">
    <property type="entry name" value="GBBH-like_N"/>
    <property type="match status" value="1"/>
</dbReference>
<evidence type="ECO:0000256" key="3">
    <source>
        <dbReference type="ARBA" id="ARBA00008654"/>
    </source>
</evidence>
<evidence type="ECO:0000259" key="8">
    <source>
        <dbReference type="Pfam" id="PF02668"/>
    </source>
</evidence>
<dbReference type="UniPathway" id="UPA00118"/>
<protein>
    <submittedName>
        <fullName evidence="10">Gamma-butyrobetaine dioxygenase</fullName>
    </submittedName>
</protein>
<dbReference type="CDD" id="cd00250">
    <property type="entry name" value="CAS_like"/>
    <property type="match status" value="1"/>
</dbReference>
<comment type="caution">
    <text evidence="10">The sequence shown here is derived from an EMBL/GenBank/DDBJ whole genome shotgun (WGS) entry which is preliminary data.</text>
</comment>
<evidence type="ECO:0000256" key="2">
    <source>
        <dbReference type="ARBA" id="ARBA00001961"/>
    </source>
</evidence>
<comment type="similarity">
    <text evidence="3">Belongs to the gamma-BBH/TMLD family.</text>
</comment>
<dbReference type="Proteomes" id="UP000034491">
    <property type="component" value="Unassembled WGS sequence"/>
</dbReference>
<dbReference type="GO" id="GO:0016706">
    <property type="term" value="F:2-oxoglutarate-dependent dioxygenase activity"/>
    <property type="evidence" value="ECO:0007669"/>
    <property type="project" value="UniProtKB-ARBA"/>
</dbReference>
<gene>
    <name evidence="10" type="ORF">WH95_15420</name>
</gene>
<dbReference type="STRING" id="1549748.WH95_15420"/>
<name>A0A0M2R685_9PROT</name>
<dbReference type="SUPFAM" id="SSF51197">
    <property type="entry name" value="Clavaminate synthase-like"/>
    <property type="match status" value="1"/>
</dbReference>
<dbReference type="InterPro" id="IPR010376">
    <property type="entry name" value="GBBH-like_N"/>
</dbReference>
<dbReference type="InterPro" id="IPR003819">
    <property type="entry name" value="TauD/TfdA-like"/>
</dbReference>
<evidence type="ECO:0000256" key="6">
    <source>
        <dbReference type="ARBA" id="ARBA00023002"/>
    </source>
</evidence>
<evidence type="ECO:0000256" key="1">
    <source>
        <dbReference type="ARBA" id="ARBA00001954"/>
    </source>
</evidence>
<proteinExistence type="inferred from homology"/>
<dbReference type="PATRIC" id="fig|1549748.8.peg.1842"/>
<dbReference type="InterPro" id="IPR042098">
    <property type="entry name" value="TauD-like_sf"/>
</dbReference>
<dbReference type="NCBIfam" id="TIGR02409">
    <property type="entry name" value="carnitine_bodg"/>
    <property type="match status" value="1"/>
</dbReference>
<reference evidence="10 11" key="1">
    <citation type="submission" date="2015-03" db="EMBL/GenBank/DDBJ databases">
        <title>Genome sequence of Kiloniella sp. P1-1, isolated from the gut microflora of Pacific white shrimp, Penaeus vannamei.</title>
        <authorList>
            <person name="Shao Z."/>
            <person name="Wang L."/>
            <person name="Li X."/>
        </authorList>
    </citation>
    <scope>NUCLEOTIDE SEQUENCE [LARGE SCALE GENOMIC DNA]</scope>
    <source>
        <strain evidence="10 11">P1-1</strain>
    </source>
</reference>
<comment type="cofactor">
    <cofactor evidence="1">
        <name>Fe(2+)</name>
        <dbReference type="ChEBI" id="CHEBI:29033"/>
    </cofactor>
</comment>
<comment type="cofactor">
    <cofactor evidence="2">
        <name>L-ascorbate</name>
        <dbReference type="ChEBI" id="CHEBI:38290"/>
    </cofactor>
</comment>
<evidence type="ECO:0000256" key="5">
    <source>
        <dbReference type="ARBA" id="ARBA00022964"/>
    </source>
</evidence>
<dbReference type="GO" id="GO:0005506">
    <property type="term" value="F:iron ion binding"/>
    <property type="evidence" value="ECO:0007669"/>
    <property type="project" value="InterPro"/>
</dbReference>
<dbReference type="PANTHER" id="PTHR10696">
    <property type="entry name" value="GAMMA-BUTYROBETAINE HYDROXYLASE-RELATED"/>
    <property type="match status" value="1"/>
</dbReference>
<evidence type="ECO:0000313" key="11">
    <source>
        <dbReference type="Proteomes" id="UP000034491"/>
    </source>
</evidence>
<keyword evidence="4" id="KW-0479">Metal-binding</keyword>
<dbReference type="InterPro" id="IPR038492">
    <property type="entry name" value="GBBH-like_N_sf"/>
</dbReference>
<dbReference type="EMBL" id="LANI01000023">
    <property type="protein sequence ID" value="KKJ75954.1"/>
    <property type="molecule type" value="Genomic_DNA"/>
</dbReference>
<dbReference type="InterPro" id="IPR050411">
    <property type="entry name" value="AlphaKG_dependent_hydroxylases"/>
</dbReference>
<accession>A0A0M2R685</accession>
<keyword evidence="7" id="KW-0408">Iron</keyword>
<dbReference type="AlphaFoldDB" id="A0A0M2R685"/>
<dbReference type="GO" id="GO:0045329">
    <property type="term" value="P:carnitine biosynthetic process"/>
    <property type="evidence" value="ECO:0007669"/>
    <property type="project" value="UniProtKB-UniPathway"/>
</dbReference>
<keyword evidence="11" id="KW-1185">Reference proteome</keyword>
<dbReference type="Gene3D" id="3.30.2020.30">
    <property type="match status" value="1"/>
</dbReference>
<dbReference type="FunFam" id="3.60.130.10:FF:000001">
    <property type="entry name" value="Trimethyllysine dioxygenase, mitochondrial"/>
    <property type="match status" value="1"/>
</dbReference>
<organism evidence="10 11">
    <name type="scientific">Kiloniella litopenaei</name>
    <dbReference type="NCBI Taxonomy" id="1549748"/>
    <lineage>
        <taxon>Bacteria</taxon>
        <taxon>Pseudomonadati</taxon>
        <taxon>Pseudomonadota</taxon>
        <taxon>Alphaproteobacteria</taxon>
        <taxon>Rhodospirillales</taxon>
        <taxon>Kiloniellaceae</taxon>
        <taxon>Kiloniella</taxon>
    </lineage>
</organism>
<evidence type="ECO:0000259" key="9">
    <source>
        <dbReference type="Pfam" id="PF06155"/>
    </source>
</evidence>
<keyword evidence="5 10" id="KW-0223">Dioxygenase</keyword>
<dbReference type="InterPro" id="IPR012775">
    <property type="entry name" value="GBBH-like"/>
</dbReference>
<feature type="domain" description="Gamma-butyrobetaine hydroxylase-like N-terminal" evidence="9">
    <location>
        <begin position="10"/>
        <end position="91"/>
    </location>
</feature>
<evidence type="ECO:0000313" key="10">
    <source>
        <dbReference type="EMBL" id="KKJ75954.1"/>
    </source>
</evidence>
<sequence>MKLDTAAILNDGKVLQVSWQDGTSARFHALWLRDNALDAATRSEGNGQRLITILDLPANTYISNAEIDAEGSLEITFQPENKTVVFPSHWLMEHAYDKTHSTDKGWVSARVKTWDSSLSNTAGIPTVDYATARQKGSEFGNWLEDVEAYGFAIMTDLPLESGSLCDVAELFGYVRETNYGRFFEVRSEVNPVNLAYTGLGLQAHTDNPYRDPVPTLQLLSCMENSADGGDSIVVDGFKAAEVLRRESPESFELLASFPVRFEYAGSDDVKLQSKRPTIELGPDGEMLSIRFNNRSSAPFTDIPFDQMDAFYTAYRKYAEIIERPEMEVSFMMKPGDLFIVDNTRVMHARKGFSGAGTRWLQGCYADKDGLLSTLASIKVKAKMQEAAQ</sequence>
<feature type="domain" description="TauD/TfdA-like" evidence="8">
    <location>
        <begin position="121"/>
        <end position="364"/>
    </location>
</feature>
<keyword evidence="6" id="KW-0560">Oxidoreductase</keyword>
<dbReference type="RefSeq" id="WP_046508916.1">
    <property type="nucleotide sequence ID" value="NZ_LANI01000023.1"/>
</dbReference>